<feature type="transmembrane region" description="Helical" evidence="12">
    <location>
        <begin position="272"/>
        <end position="297"/>
    </location>
</feature>
<evidence type="ECO:0000256" key="5">
    <source>
        <dbReference type="ARBA" id="ARBA00022692"/>
    </source>
</evidence>
<dbReference type="AlphaFoldDB" id="A0A1B7Z6Z8"/>
<feature type="transmembrane region" description="Helical" evidence="12">
    <location>
        <begin position="378"/>
        <end position="397"/>
    </location>
</feature>
<protein>
    <submittedName>
        <fullName evidence="13">Sodium:solute symporter</fullName>
    </submittedName>
</protein>
<dbReference type="GO" id="GO:0015293">
    <property type="term" value="F:symporter activity"/>
    <property type="evidence" value="ECO:0007669"/>
    <property type="project" value="TreeGrafter"/>
</dbReference>
<reference evidence="14" key="1">
    <citation type="submission" date="2016-06" db="EMBL/GenBank/DDBJ databases">
        <authorList>
            <person name="Zhan P."/>
        </authorList>
    </citation>
    <scope>NUCLEOTIDE SEQUENCE [LARGE SCALE GENOMIC DNA]</scope>
    <source>
        <strain evidence="14">T28</strain>
    </source>
</reference>
<keyword evidence="8" id="KW-0406">Ion transport</keyword>
<evidence type="ECO:0000256" key="11">
    <source>
        <dbReference type="RuleBase" id="RU362091"/>
    </source>
</evidence>
<comment type="similarity">
    <text evidence="2 11">Belongs to the sodium:solute symporter (SSF) (TC 2.A.21) family.</text>
</comment>
<dbReference type="InterPro" id="IPR051163">
    <property type="entry name" value="Sodium:Solute_Symporter_SSF"/>
</dbReference>
<keyword evidence="5 12" id="KW-0812">Transmembrane</keyword>
<evidence type="ECO:0000256" key="2">
    <source>
        <dbReference type="ARBA" id="ARBA00006434"/>
    </source>
</evidence>
<feature type="transmembrane region" description="Helical" evidence="12">
    <location>
        <begin position="152"/>
        <end position="170"/>
    </location>
</feature>
<name>A0A1B7Z6Z8_9FLAO</name>
<evidence type="ECO:0000256" key="8">
    <source>
        <dbReference type="ARBA" id="ARBA00023065"/>
    </source>
</evidence>
<keyword evidence="14" id="KW-1185">Reference proteome</keyword>
<comment type="subcellular location">
    <subcellularLocation>
        <location evidence="1">Cell membrane</location>
        <topology evidence="1">Multi-pass membrane protein</topology>
    </subcellularLocation>
</comment>
<dbReference type="PROSITE" id="PS50283">
    <property type="entry name" value="NA_SOLUT_SYMP_3"/>
    <property type="match status" value="1"/>
</dbReference>
<evidence type="ECO:0000313" key="13">
    <source>
        <dbReference type="EMBL" id="OBR38493.1"/>
    </source>
</evidence>
<feature type="transmembrane region" description="Helical" evidence="12">
    <location>
        <begin position="182"/>
        <end position="200"/>
    </location>
</feature>
<feature type="transmembrane region" description="Helical" evidence="12">
    <location>
        <begin position="435"/>
        <end position="455"/>
    </location>
</feature>
<dbReference type="RefSeq" id="WP_068485050.1">
    <property type="nucleotide sequence ID" value="NZ_CP018760.1"/>
</dbReference>
<evidence type="ECO:0000313" key="14">
    <source>
        <dbReference type="Proteomes" id="UP000092164"/>
    </source>
</evidence>
<feature type="transmembrane region" description="Helical" evidence="12">
    <location>
        <begin position="72"/>
        <end position="96"/>
    </location>
</feature>
<dbReference type="GO" id="GO:0005886">
    <property type="term" value="C:plasma membrane"/>
    <property type="evidence" value="ECO:0007669"/>
    <property type="project" value="UniProtKB-SubCell"/>
</dbReference>
<dbReference type="Pfam" id="PF00474">
    <property type="entry name" value="SSF"/>
    <property type="match status" value="1"/>
</dbReference>
<keyword evidence="6 12" id="KW-1133">Transmembrane helix</keyword>
<accession>A0A1B7Z6Z8</accession>
<feature type="transmembrane region" description="Helical" evidence="12">
    <location>
        <begin position="403"/>
        <end position="423"/>
    </location>
</feature>
<dbReference type="InterPro" id="IPR038377">
    <property type="entry name" value="Na/Glc_symporter_sf"/>
</dbReference>
<feature type="transmembrane region" description="Helical" evidence="12">
    <location>
        <begin position="320"/>
        <end position="343"/>
    </location>
</feature>
<dbReference type="EMBL" id="LZFP01000013">
    <property type="protein sequence ID" value="OBR38493.1"/>
    <property type="molecule type" value="Genomic_DNA"/>
</dbReference>
<organism evidence="13 14">
    <name type="scientific">Maribacter hydrothermalis</name>
    <dbReference type="NCBI Taxonomy" id="1836467"/>
    <lineage>
        <taxon>Bacteria</taxon>
        <taxon>Pseudomonadati</taxon>
        <taxon>Bacteroidota</taxon>
        <taxon>Flavobacteriia</taxon>
        <taxon>Flavobacteriales</taxon>
        <taxon>Flavobacteriaceae</taxon>
        <taxon>Maribacter</taxon>
    </lineage>
</organism>
<dbReference type="KEGG" id="mart:BTR34_03125"/>
<dbReference type="Proteomes" id="UP000092164">
    <property type="component" value="Unassembled WGS sequence"/>
</dbReference>
<proteinExistence type="inferred from homology"/>
<dbReference type="InterPro" id="IPR001734">
    <property type="entry name" value="Na/solute_symporter"/>
</dbReference>
<keyword evidence="4" id="KW-1003">Cell membrane</keyword>
<evidence type="ECO:0000256" key="7">
    <source>
        <dbReference type="ARBA" id="ARBA00023053"/>
    </source>
</evidence>
<dbReference type="PANTHER" id="PTHR42985:SF47">
    <property type="entry name" value="INTEGRAL MEMBRANE TRANSPORT PROTEIN"/>
    <property type="match status" value="1"/>
</dbReference>
<dbReference type="GO" id="GO:0006814">
    <property type="term" value="P:sodium ion transport"/>
    <property type="evidence" value="ECO:0007669"/>
    <property type="project" value="UniProtKB-KW"/>
</dbReference>
<evidence type="ECO:0000256" key="9">
    <source>
        <dbReference type="ARBA" id="ARBA00023136"/>
    </source>
</evidence>
<keyword evidence="3" id="KW-0813">Transport</keyword>
<dbReference type="STRING" id="1836467.BTR34_03125"/>
<feature type="transmembrane region" description="Helical" evidence="12">
    <location>
        <begin position="116"/>
        <end position="146"/>
    </location>
</feature>
<sequence length="495" mass="55270">MNASHILLLISGYFVLLLIISYFTGKNDSNEDFFKAGKQSPWYLVAFGMVGASLSGVTFISVPGWVESSQFSYMQVVFGYFLGYLITAFVLLPVYYKQNVTSIYEYLDERFGFVSYKVGAISFFVSRVLGAAFRLFLVAIVLQQFVFDAWNVPFEITVTLSILLIWVYTFRGGIKTIVWTDTLQTLFMLVSVGLSIYFILDKMDWTFIEFLNSQELGKYSKTFFTDDFSSKNNLVKSFLGGMFITICMTGLDQDMMQKNLTCRNLGEAQKNMVSFSIVLVVVTFVFMLLGALLFIYADAQNIALPLMDGSPKSDLLFPEIALNSGLGITVAITFMLGLIAAAYSSADSALTSLTTSFCVDFLNTGKKSESVAKRTRRITHIGMSVLLIVVVISFKYILDRNVIDGLLTVASYTYGPLLGLFSFGIFTKHQVKDKYVWIVAIVCVAIILILAKLPVEYLGGYIFGYELLPLNGILTFIGLWLIRKKPAAATTKDIM</sequence>
<keyword evidence="7" id="KW-0915">Sodium</keyword>
<evidence type="ECO:0000256" key="1">
    <source>
        <dbReference type="ARBA" id="ARBA00004651"/>
    </source>
</evidence>
<evidence type="ECO:0000256" key="12">
    <source>
        <dbReference type="SAM" id="Phobius"/>
    </source>
</evidence>
<dbReference type="PANTHER" id="PTHR42985">
    <property type="entry name" value="SODIUM-COUPLED MONOCARBOXYLATE TRANSPORTER"/>
    <property type="match status" value="1"/>
</dbReference>
<evidence type="ECO:0000256" key="4">
    <source>
        <dbReference type="ARBA" id="ARBA00022475"/>
    </source>
</evidence>
<evidence type="ECO:0000256" key="6">
    <source>
        <dbReference type="ARBA" id="ARBA00022989"/>
    </source>
</evidence>
<evidence type="ECO:0000256" key="10">
    <source>
        <dbReference type="ARBA" id="ARBA00023201"/>
    </source>
</evidence>
<dbReference type="Gene3D" id="1.20.1730.10">
    <property type="entry name" value="Sodium/glucose cotransporter"/>
    <property type="match status" value="1"/>
</dbReference>
<feature type="transmembrane region" description="Helical" evidence="12">
    <location>
        <begin position="6"/>
        <end position="23"/>
    </location>
</feature>
<comment type="caution">
    <text evidence="13">The sequence shown here is derived from an EMBL/GenBank/DDBJ whole genome shotgun (WGS) entry which is preliminary data.</text>
</comment>
<keyword evidence="10" id="KW-0739">Sodium transport</keyword>
<evidence type="ECO:0000256" key="3">
    <source>
        <dbReference type="ARBA" id="ARBA00022448"/>
    </source>
</evidence>
<dbReference type="CDD" id="cd10326">
    <property type="entry name" value="SLC5sbd_NIS-like"/>
    <property type="match status" value="1"/>
</dbReference>
<feature type="transmembrane region" description="Helical" evidence="12">
    <location>
        <begin position="43"/>
        <end position="66"/>
    </location>
</feature>
<feature type="transmembrane region" description="Helical" evidence="12">
    <location>
        <begin position="461"/>
        <end position="482"/>
    </location>
</feature>
<keyword evidence="9 12" id="KW-0472">Membrane</keyword>
<dbReference type="OrthoDB" id="891563at2"/>
<gene>
    <name evidence="13" type="ORF">A9200_17635</name>
</gene>